<evidence type="ECO:0000313" key="2">
    <source>
        <dbReference type="EMBL" id="VVP18369.1"/>
    </source>
</evidence>
<reference evidence="2 3" key="1">
    <citation type="submission" date="2019-09" db="EMBL/GenBank/DDBJ databases">
        <authorList>
            <person name="Chandra G."/>
            <person name="Truman W A."/>
        </authorList>
    </citation>
    <scope>NUCLEOTIDE SEQUENCE [LARGE SCALE GENOMIC DNA]</scope>
    <source>
        <strain evidence="2">PS880</strain>
    </source>
</reference>
<dbReference type="AlphaFoldDB" id="A0A5E7LXG1"/>
<evidence type="ECO:0000256" key="1">
    <source>
        <dbReference type="SAM" id="SignalP"/>
    </source>
</evidence>
<name>A0A5E7LXG1_PSEFL</name>
<proteinExistence type="predicted"/>
<dbReference type="RefSeq" id="WP_150780884.1">
    <property type="nucleotide sequence ID" value="NZ_CABVIH010000018.1"/>
</dbReference>
<feature type="chain" id="PRO_5022948748" evidence="1">
    <location>
        <begin position="23"/>
        <end position="101"/>
    </location>
</feature>
<protein>
    <submittedName>
        <fullName evidence="2">Uncharacterized protein</fullName>
    </submittedName>
</protein>
<dbReference type="OrthoDB" id="6896482at2"/>
<dbReference type="EMBL" id="CABVIH010000018">
    <property type="protein sequence ID" value="VVP18369.1"/>
    <property type="molecule type" value="Genomic_DNA"/>
</dbReference>
<sequence length="101" mass="10835" precursor="true">MSGFQKLFLTFTVASASTAALAIDDLIAHLALGIPNEKVKKSLALTRFSTLSPVVNESAWQAHLSHLNNPADYSAGYASVSVTHNGFKLGQQDLKGRYDLS</sequence>
<feature type="signal peptide" evidence="1">
    <location>
        <begin position="1"/>
        <end position="22"/>
    </location>
</feature>
<accession>A0A5E7LXG1</accession>
<gene>
    <name evidence="2" type="ORF">PS880_03691</name>
</gene>
<evidence type="ECO:0000313" key="3">
    <source>
        <dbReference type="Proteomes" id="UP000375525"/>
    </source>
</evidence>
<keyword evidence="1" id="KW-0732">Signal</keyword>
<dbReference type="Proteomes" id="UP000375525">
    <property type="component" value="Unassembled WGS sequence"/>
</dbReference>
<organism evidence="2 3">
    <name type="scientific">Pseudomonas fluorescens</name>
    <dbReference type="NCBI Taxonomy" id="294"/>
    <lineage>
        <taxon>Bacteria</taxon>
        <taxon>Pseudomonadati</taxon>
        <taxon>Pseudomonadota</taxon>
        <taxon>Gammaproteobacteria</taxon>
        <taxon>Pseudomonadales</taxon>
        <taxon>Pseudomonadaceae</taxon>
        <taxon>Pseudomonas</taxon>
    </lineage>
</organism>